<accession>A0ABU5SY77</accession>
<gene>
    <name evidence="2" type="ORF">VB739_13025</name>
</gene>
<feature type="transmembrane region" description="Helical" evidence="1">
    <location>
        <begin position="69"/>
        <end position="99"/>
    </location>
</feature>
<sequence length="431" mass="47816">MAEVRQFPGNETLLLTAYLIPFVVVLVLQFVYALSWSPGDFDTAKSYPATEWLINYQGGFLRRGLPGNLLFLLMSVLQMSPVVLTLLLSTGLFLIFCWYLFASLRGMSPRWLLLTAPLLGYPVYVDYILGRKDVFLVLLLALCLRLVVRGGDQWWCPLMVALIMTLAVLSHESMALVGLPALVAMILLKALADFRGPWISIVMKECRKWSWLIVPVMAIGISLQRKGTLAQGQQIIDSLRFSLPPAARYFGAPGAIGWIGRPVELYVSEAHEALGRLHFGVPTWIYLIAIAGSGIVFIASVLAWRDDDVGVFFLLACLFQLAAIMPLFYLAKDHGRWLSISLLTAFIITIESTASMRAFCSSRLLRPFSSFLHSVPRPLPPIGLAFWGVPIGISSLHQIIYSAPAGSLLKVYFLLRVMGLPDPTSLWRPAG</sequence>
<feature type="transmembrane region" description="Helical" evidence="1">
    <location>
        <begin position="337"/>
        <end position="359"/>
    </location>
</feature>
<evidence type="ECO:0008006" key="4">
    <source>
        <dbReference type="Google" id="ProtNLM"/>
    </source>
</evidence>
<keyword evidence="1" id="KW-1133">Transmembrane helix</keyword>
<evidence type="ECO:0000256" key="1">
    <source>
        <dbReference type="SAM" id="Phobius"/>
    </source>
</evidence>
<evidence type="ECO:0000313" key="3">
    <source>
        <dbReference type="Proteomes" id="UP001302329"/>
    </source>
</evidence>
<feature type="transmembrane region" description="Helical" evidence="1">
    <location>
        <begin position="158"/>
        <end position="188"/>
    </location>
</feature>
<feature type="transmembrane region" description="Helical" evidence="1">
    <location>
        <begin position="111"/>
        <end position="128"/>
    </location>
</feature>
<keyword evidence="1" id="KW-0812">Transmembrane</keyword>
<keyword evidence="1" id="KW-0472">Membrane</keyword>
<comment type="caution">
    <text evidence="2">The sequence shown here is derived from an EMBL/GenBank/DDBJ whole genome shotgun (WGS) entry which is preliminary data.</text>
</comment>
<evidence type="ECO:0000313" key="2">
    <source>
        <dbReference type="EMBL" id="MEA5443482.1"/>
    </source>
</evidence>
<protein>
    <recommendedName>
        <fullName evidence="4">Glycosyltransferase RgtA/B/C/D-like domain-containing protein</fullName>
    </recommendedName>
</protein>
<reference evidence="2 3" key="1">
    <citation type="submission" date="2023-12" db="EMBL/GenBank/DDBJ databases">
        <title>Baltic Sea Cyanobacteria.</title>
        <authorList>
            <person name="Delbaje E."/>
            <person name="Fewer D.P."/>
            <person name="Shishido T.K."/>
        </authorList>
    </citation>
    <scope>NUCLEOTIDE SEQUENCE [LARGE SCALE GENOMIC DNA]</scope>
    <source>
        <strain evidence="2 3">UHCC 0281</strain>
    </source>
</reference>
<feature type="transmembrane region" description="Helical" evidence="1">
    <location>
        <begin position="310"/>
        <end position="330"/>
    </location>
</feature>
<organism evidence="2 3">
    <name type="scientific">Cyanobium gracile UHCC 0281</name>
    <dbReference type="NCBI Taxonomy" id="3110309"/>
    <lineage>
        <taxon>Bacteria</taxon>
        <taxon>Bacillati</taxon>
        <taxon>Cyanobacteriota</taxon>
        <taxon>Cyanophyceae</taxon>
        <taxon>Synechococcales</taxon>
        <taxon>Prochlorococcaceae</taxon>
        <taxon>Cyanobium</taxon>
    </lineage>
</organism>
<dbReference type="EMBL" id="JAYGHY010000051">
    <property type="protein sequence ID" value="MEA5443482.1"/>
    <property type="molecule type" value="Genomic_DNA"/>
</dbReference>
<name>A0ABU5SY77_9CYAN</name>
<dbReference type="Proteomes" id="UP001302329">
    <property type="component" value="Unassembled WGS sequence"/>
</dbReference>
<dbReference type="RefSeq" id="WP_323357466.1">
    <property type="nucleotide sequence ID" value="NZ_JAYGHY010000051.1"/>
</dbReference>
<feature type="transmembrane region" description="Helical" evidence="1">
    <location>
        <begin position="284"/>
        <end position="304"/>
    </location>
</feature>
<proteinExistence type="predicted"/>
<feature type="transmembrane region" description="Helical" evidence="1">
    <location>
        <begin position="12"/>
        <end position="32"/>
    </location>
</feature>
<keyword evidence="3" id="KW-1185">Reference proteome</keyword>